<dbReference type="InterPro" id="IPR027417">
    <property type="entry name" value="P-loop_NTPase"/>
</dbReference>
<dbReference type="GO" id="GO:0005047">
    <property type="term" value="F:signal recognition particle binding"/>
    <property type="evidence" value="ECO:0007669"/>
    <property type="project" value="TreeGrafter"/>
</dbReference>
<evidence type="ECO:0000256" key="10">
    <source>
        <dbReference type="ARBA" id="ARBA00023136"/>
    </source>
</evidence>
<dbReference type="GO" id="GO:0006614">
    <property type="term" value="P:SRP-dependent cotranslational protein targeting to membrane"/>
    <property type="evidence" value="ECO:0007669"/>
    <property type="project" value="UniProtKB-UniRule"/>
</dbReference>
<evidence type="ECO:0000256" key="4">
    <source>
        <dbReference type="ARBA" id="ARBA00022448"/>
    </source>
</evidence>
<dbReference type="Pfam" id="PF00448">
    <property type="entry name" value="SRP54"/>
    <property type="match status" value="1"/>
</dbReference>
<dbReference type="CDD" id="cd17873">
    <property type="entry name" value="FlhF"/>
    <property type="match status" value="1"/>
</dbReference>
<dbReference type="InterPro" id="IPR000897">
    <property type="entry name" value="SRP54_GTPase_dom"/>
</dbReference>
<keyword evidence="9" id="KW-0342">GTP-binding</keyword>
<proteinExistence type="inferred from homology"/>
<dbReference type="GO" id="GO:0005886">
    <property type="term" value="C:plasma membrane"/>
    <property type="evidence" value="ECO:0007669"/>
    <property type="project" value="UniProtKB-SubCell"/>
</dbReference>
<dbReference type="SMART" id="SM00962">
    <property type="entry name" value="SRP54"/>
    <property type="match status" value="1"/>
</dbReference>
<feature type="coiled-coil region" evidence="14">
    <location>
        <begin position="74"/>
        <end position="101"/>
    </location>
</feature>
<evidence type="ECO:0000256" key="3">
    <source>
        <dbReference type="ARBA" id="ARBA00014919"/>
    </source>
</evidence>
<protein>
    <recommendedName>
        <fullName evidence="3 13">Flagellar biosynthesis protein FlhF</fullName>
    </recommendedName>
</protein>
<evidence type="ECO:0000256" key="12">
    <source>
        <dbReference type="ARBA" id="ARBA00025337"/>
    </source>
</evidence>
<dbReference type="AlphaFoldDB" id="A0A1B1YBJ3"/>
<dbReference type="GO" id="GO:0003924">
    <property type="term" value="F:GTPase activity"/>
    <property type="evidence" value="ECO:0007669"/>
    <property type="project" value="UniProtKB-UniRule"/>
</dbReference>
<keyword evidence="5" id="KW-1003">Cell membrane</keyword>
<dbReference type="InterPro" id="IPR020006">
    <property type="entry name" value="FlhF"/>
</dbReference>
<evidence type="ECO:0000256" key="6">
    <source>
        <dbReference type="ARBA" id="ARBA00022741"/>
    </source>
</evidence>
<evidence type="ECO:0000256" key="5">
    <source>
        <dbReference type="ARBA" id="ARBA00022475"/>
    </source>
</evidence>
<dbReference type="InterPro" id="IPR047040">
    <property type="entry name" value="FlhF__GTPase_dom"/>
</dbReference>
<keyword evidence="14" id="KW-0175">Coiled coil</keyword>
<dbReference type="RefSeq" id="WP_015484904.1">
    <property type="nucleotide sequence ID" value="NZ_CP014672.1"/>
</dbReference>
<reference evidence="17 18" key="1">
    <citation type="submission" date="2016-02" db="EMBL/GenBank/DDBJ databases">
        <title>Comparison of Clostridium stercorarium subspecies using comparative genomics and transcriptomics.</title>
        <authorList>
            <person name="Schellenberg J."/>
            <person name="Thallinger G."/>
            <person name="Levin D.B."/>
            <person name="Zhang X."/>
            <person name="Alvare G."/>
            <person name="Fristensky B."/>
            <person name="Sparling R."/>
        </authorList>
    </citation>
    <scope>NUCLEOTIDE SEQUENCE [LARGE SCALE GENOMIC DNA]</scope>
    <source>
        <strain evidence="17 18">DSM 2910</strain>
    </source>
</reference>
<keyword evidence="10" id="KW-0472">Membrane</keyword>
<keyword evidence="6" id="KW-0547">Nucleotide-binding</keyword>
<evidence type="ECO:0000313" key="18">
    <source>
        <dbReference type="Proteomes" id="UP000092971"/>
    </source>
</evidence>
<evidence type="ECO:0000256" key="11">
    <source>
        <dbReference type="ARBA" id="ARBA00023225"/>
    </source>
</evidence>
<evidence type="ECO:0000256" key="1">
    <source>
        <dbReference type="ARBA" id="ARBA00004413"/>
    </source>
</evidence>
<organism evidence="17 18">
    <name type="scientific">Thermoclostridium stercorarium subsp. thermolacticum DSM 2910</name>
    <dbReference type="NCBI Taxonomy" id="1121336"/>
    <lineage>
        <taxon>Bacteria</taxon>
        <taxon>Bacillati</taxon>
        <taxon>Bacillota</taxon>
        <taxon>Clostridia</taxon>
        <taxon>Eubacteriales</taxon>
        <taxon>Oscillospiraceae</taxon>
        <taxon>Thermoclostridium</taxon>
    </lineage>
</organism>
<feature type="domain" description="AAA+ ATPase" evidence="15">
    <location>
        <begin position="203"/>
        <end position="349"/>
    </location>
</feature>
<keyword evidence="17" id="KW-0282">Flagellum</keyword>
<dbReference type="GO" id="GO:0015031">
    <property type="term" value="P:protein transport"/>
    <property type="evidence" value="ECO:0007669"/>
    <property type="project" value="UniProtKB-KW"/>
</dbReference>
<evidence type="ECO:0000256" key="8">
    <source>
        <dbReference type="ARBA" id="ARBA00022927"/>
    </source>
</evidence>
<gene>
    <name evidence="17" type="ORF">CSTERTH_03310</name>
</gene>
<evidence type="ECO:0000256" key="9">
    <source>
        <dbReference type="ARBA" id="ARBA00023134"/>
    </source>
</evidence>
<keyword evidence="8" id="KW-0653">Protein transport</keyword>
<dbReference type="Gene3D" id="1.20.120.1380">
    <property type="entry name" value="Flagellar FlhF biosynthesis protein, N domain"/>
    <property type="match status" value="1"/>
</dbReference>
<dbReference type="SMART" id="SM00382">
    <property type="entry name" value="AAA"/>
    <property type="match status" value="1"/>
</dbReference>
<dbReference type="FunFam" id="3.40.50.300:FF:000695">
    <property type="entry name" value="Flagellar biosynthesis regulator FlhF"/>
    <property type="match status" value="1"/>
</dbReference>
<accession>A0A1B1YBJ3</accession>
<comment type="function">
    <text evidence="12">Necessary for flagellar biosynthesis. May be involved in translocation of the flagellum.</text>
</comment>
<keyword evidence="7" id="KW-1005">Bacterial flagellum biogenesis</keyword>
<keyword evidence="11" id="KW-1006">Bacterial flagellum protein export</keyword>
<dbReference type="NCBIfam" id="TIGR03499">
    <property type="entry name" value="FlhF"/>
    <property type="match status" value="1"/>
</dbReference>
<dbReference type="Gene3D" id="3.40.50.300">
    <property type="entry name" value="P-loop containing nucleotide triphosphate hydrolases"/>
    <property type="match status" value="1"/>
</dbReference>
<dbReference type="EMBL" id="CP014672">
    <property type="protein sequence ID" value="ANW98136.1"/>
    <property type="molecule type" value="Genomic_DNA"/>
</dbReference>
<dbReference type="GO" id="GO:0044781">
    <property type="term" value="P:bacterial-type flagellum organization"/>
    <property type="evidence" value="ECO:0007669"/>
    <property type="project" value="UniProtKB-UniRule"/>
</dbReference>
<evidence type="ECO:0000256" key="7">
    <source>
        <dbReference type="ARBA" id="ARBA00022795"/>
    </source>
</evidence>
<evidence type="ECO:0000256" key="13">
    <source>
        <dbReference type="NCBIfam" id="TIGR03499"/>
    </source>
</evidence>
<evidence type="ECO:0000313" key="17">
    <source>
        <dbReference type="EMBL" id="ANW98136.1"/>
    </source>
</evidence>
<name>A0A1B1YBJ3_THEST</name>
<evidence type="ECO:0000259" key="15">
    <source>
        <dbReference type="SMART" id="SM00382"/>
    </source>
</evidence>
<evidence type="ECO:0000256" key="14">
    <source>
        <dbReference type="SAM" id="Coils"/>
    </source>
</evidence>
<dbReference type="PANTHER" id="PTHR43134">
    <property type="entry name" value="SIGNAL RECOGNITION PARTICLE RECEPTOR SUBUNIT ALPHA"/>
    <property type="match status" value="1"/>
</dbReference>
<dbReference type="GO" id="GO:0005525">
    <property type="term" value="F:GTP binding"/>
    <property type="evidence" value="ECO:0007669"/>
    <property type="project" value="UniProtKB-UniRule"/>
</dbReference>
<comment type="similarity">
    <text evidence="2">Belongs to the GTP-binding SRP family.</text>
</comment>
<keyword evidence="17" id="KW-0966">Cell projection</keyword>
<dbReference type="InterPro" id="IPR003593">
    <property type="entry name" value="AAA+_ATPase"/>
</dbReference>
<comment type="subcellular location">
    <subcellularLocation>
        <location evidence="1">Cell membrane</location>
        <topology evidence="1">Peripheral membrane protein</topology>
        <orientation evidence="1">Cytoplasmic side</orientation>
    </subcellularLocation>
</comment>
<dbReference type="Proteomes" id="UP000092971">
    <property type="component" value="Chromosome"/>
</dbReference>
<dbReference type="OrthoDB" id="9778554at2"/>
<keyword evidence="4" id="KW-0813">Transport</keyword>
<dbReference type="PANTHER" id="PTHR43134:SF3">
    <property type="entry name" value="FLAGELLAR BIOSYNTHESIS PROTEIN FLHF"/>
    <property type="match status" value="1"/>
</dbReference>
<feature type="domain" description="SRP54-type proteins GTP-binding" evidence="16">
    <location>
        <begin position="204"/>
        <end position="394"/>
    </location>
</feature>
<sequence>MRIRRYTGKDIQEAMLKVKMDLGSDAVILSTRKVRKKGIKGLFSKPMTEILAAVDDDIISRRRSPEPEKIKSAVSEDKTRIDLLENRLNRIETMIKNMYDAQKNEALSVSERVLKYENPKIETSRISAINRLNARPYENPYMLFTKKLSESEVEPEVINALVNNIRHSVGDSDSYEEIMAVAEKKVKEMLGQPQTIRLRDDGKPTVVLFVGPTGVGKTTTLAKLAAEYTLNQRKKIAFISADTYRIAAVEQLKTYAEILNVPVSVIYTPSEIREAIAEFQDKDLILVDTAGRSHNNVAQFAELKALVNNAEADEIYLLLSCGVSRSACREILKHYSFLKDFKLLFTKYDEVNVPGIILNARYATGKPLSYITVGQSVPDDIEVANVENIARSIL</sequence>
<evidence type="ECO:0000259" key="16">
    <source>
        <dbReference type="SMART" id="SM00962"/>
    </source>
</evidence>
<evidence type="ECO:0000256" key="2">
    <source>
        <dbReference type="ARBA" id="ARBA00008531"/>
    </source>
</evidence>
<keyword evidence="17" id="KW-0969">Cilium</keyword>
<dbReference type="SUPFAM" id="SSF52540">
    <property type="entry name" value="P-loop containing nucleoside triphosphate hydrolases"/>
    <property type="match status" value="1"/>
</dbReference>